<feature type="region of interest" description="Disordered" evidence="1">
    <location>
        <begin position="214"/>
        <end position="234"/>
    </location>
</feature>
<keyword evidence="3" id="KW-1185">Reference proteome</keyword>
<accession>A0A1J7BIN4</accession>
<dbReference type="AlphaFoldDB" id="A0A1J7BIN4"/>
<evidence type="ECO:0000256" key="1">
    <source>
        <dbReference type="SAM" id="MobiDB-lite"/>
    </source>
</evidence>
<sequence>MSKDKTARLRADYTGEPYSAAFTWYRSRGLFNGLVPDADTPQQQILEASVLKALARPVAAGLPRLRSSGTAFGLEGVTPDIDTLLLRPAGDLVAAVLARVLPCRSGTEVVGVPGLRAHISRAGLAVGRIGESATIEVQPSRTRSRTAAQDNLDEAAALTEAAGLTPLWTSAEPADGESATWHRLDSADAAVWSTALRRIGLFITAVPDWTRHAPTPADLAGPRPERIRPRPVGPGHRVTGVVAIVPGTGKGGLGCTTVAAALAGALARTGAKVGILAEQDDPNNILTYGRRSPAPAADGWVDLATLGGGGAVRARAISGDADVGQEVARARTLVDVVILDGGRGLVPQRHWPDHADAVLALMPHDRALWAGTRLVDRRPADIRMFAWLQERLKRFTRAGQRTVEPLEKMLGFLDEGFVLYVLNRQNDDDPAVYDASDPEDLQEWWEDYDFMDGLEPVEEDDFALPAEDRAPHLDEWRADYLAFLAEEGERRHGVLWRQATTQWALRNKIRNLAGLGVGERDAAEVMEEFAEAVEEEAIATWGGDSWRVNWPVWIAAREAGDDLLAPWAHLLEIVEVVPAPQQIADQLHSQVRDLPGSPTIITVMGRAGRPIGASQLAGVRDALMDQGYGGLVVLPHLTDLADLPYHIERVAQRAGEAPGAANRLADVLTRVLPTA</sequence>
<dbReference type="SUPFAM" id="SSF52540">
    <property type="entry name" value="P-loop containing nucleoside triphosphate hydrolases"/>
    <property type="match status" value="1"/>
</dbReference>
<dbReference type="EMBL" id="MLCF01000019">
    <property type="protein sequence ID" value="OIV38535.1"/>
    <property type="molecule type" value="Genomic_DNA"/>
</dbReference>
<protein>
    <submittedName>
        <fullName evidence="2">Uncharacterized protein</fullName>
    </submittedName>
</protein>
<dbReference type="STRING" id="1428644.BIV57_05215"/>
<gene>
    <name evidence="2" type="ORF">BIV57_05215</name>
</gene>
<evidence type="ECO:0000313" key="3">
    <source>
        <dbReference type="Proteomes" id="UP000243342"/>
    </source>
</evidence>
<proteinExistence type="predicted"/>
<dbReference type="InterPro" id="IPR027417">
    <property type="entry name" value="P-loop_NTPase"/>
</dbReference>
<organism evidence="2 3">
    <name type="scientific">Mangrovactinospora gilvigrisea</name>
    <dbReference type="NCBI Taxonomy" id="1428644"/>
    <lineage>
        <taxon>Bacteria</taxon>
        <taxon>Bacillati</taxon>
        <taxon>Actinomycetota</taxon>
        <taxon>Actinomycetes</taxon>
        <taxon>Kitasatosporales</taxon>
        <taxon>Streptomycetaceae</taxon>
        <taxon>Mangrovactinospora</taxon>
    </lineage>
</organism>
<dbReference type="Gene3D" id="3.40.50.300">
    <property type="entry name" value="P-loop containing nucleotide triphosphate hydrolases"/>
    <property type="match status" value="1"/>
</dbReference>
<dbReference type="Proteomes" id="UP000243342">
    <property type="component" value="Unassembled WGS sequence"/>
</dbReference>
<comment type="caution">
    <text evidence="2">The sequence shown here is derived from an EMBL/GenBank/DDBJ whole genome shotgun (WGS) entry which is preliminary data.</text>
</comment>
<reference evidence="2 3" key="1">
    <citation type="submission" date="2016-10" db="EMBL/GenBank/DDBJ databases">
        <title>Genome sequence of Streptomyces gilvigriseus MUSC 26.</title>
        <authorList>
            <person name="Lee L.-H."/>
            <person name="Ser H.-L."/>
        </authorList>
    </citation>
    <scope>NUCLEOTIDE SEQUENCE [LARGE SCALE GENOMIC DNA]</scope>
    <source>
        <strain evidence="2 3">MUSC 26</strain>
    </source>
</reference>
<name>A0A1J7BIN4_9ACTN</name>
<evidence type="ECO:0000313" key="2">
    <source>
        <dbReference type="EMBL" id="OIV38535.1"/>
    </source>
</evidence>